<protein>
    <recommendedName>
        <fullName evidence="5">RING-type E3 ubiquitin transferase</fullName>
        <ecNumber evidence="5">2.3.2.27</ecNumber>
    </recommendedName>
</protein>
<evidence type="ECO:0000256" key="13">
    <source>
        <dbReference type="ARBA" id="ARBA00022989"/>
    </source>
</evidence>
<dbReference type="HOGENOM" id="CLU_009169_0_0_1"/>
<keyword evidence="7 17" id="KW-0812">Transmembrane</keyword>
<comment type="catalytic activity">
    <reaction evidence="1">
        <text>S-ubiquitinyl-[E2 ubiquitin-conjugating enzyme]-L-cysteine + [acceptor protein]-L-lysine = [E2 ubiquitin-conjugating enzyme]-L-cysteine + N(6)-ubiquitinyl-[acceptor protein]-L-lysine.</text>
        <dbReference type="EC" id="2.3.2.27"/>
    </reaction>
</comment>
<dbReference type="InterPro" id="IPR057992">
    <property type="entry name" value="TPR_SYVN1_N"/>
</dbReference>
<evidence type="ECO:0000256" key="12">
    <source>
        <dbReference type="ARBA" id="ARBA00022833"/>
    </source>
</evidence>
<evidence type="ECO:0000256" key="15">
    <source>
        <dbReference type="PROSITE-ProRule" id="PRU00175"/>
    </source>
</evidence>
<keyword evidence="6" id="KW-0808">Transferase</keyword>
<evidence type="ECO:0000256" key="1">
    <source>
        <dbReference type="ARBA" id="ARBA00000900"/>
    </source>
</evidence>
<evidence type="ECO:0000256" key="11">
    <source>
        <dbReference type="ARBA" id="ARBA00022824"/>
    </source>
</evidence>
<dbReference type="InterPro" id="IPR058051">
    <property type="entry name" value="Znf_RING_synoviolin"/>
</dbReference>
<dbReference type="EMBL" id="JH604633">
    <property type="protein sequence ID" value="EHY66917.1"/>
    <property type="molecule type" value="Genomic_DNA"/>
</dbReference>
<feature type="transmembrane region" description="Helical" evidence="17">
    <location>
        <begin position="6"/>
        <end position="24"/>
    </location>
</feature>
<comment type="pathway">
    <text evidence="3">Protein modification; protein ubiquitination.</text>
</comment>
<evidence type="ECO:0000256" key="9">
    <source>
        <dbReference type="ARBA" id="ARBA00022771"/>
    </source>
</evidence>
<evidence type="ECO:0000256" key="10">
    <source>
        <dbReference type="ARBA" id="ARBA00022786"/>
    </source>
</evidence>
<evidence type="ECO:0000313" key="19">
    <source>
        <dbReference type="EMBL" id="EHY66917.1"/>
    </source>
</evidence>
<dbReference type="Pfam" id="PF13639">
    <property type="entry name" value="zf-RING_2"/>
    <property type="match status" value="1"/>
</dbReference>
<feature type="transmembrane region" description="Helical" evidence="17">
    <location>
        <begin position="171"/>
        <end position="193"/>
    </location>
</feature>
<dbReference type="GO" id="GO:0008270">
    <property type="term" value="F:zinc ion binding"/>
    <property type="evidence" value="ECO:0007669"/>
    <property type="project" value="UniProtKB-KW"/>
</dbReference>
<evidence type="ECO:0000256" key="2">
    <source>
        <dbReference type="ARBA" id="ARBA00004477"/>
    </source>
</evidence>
<dbReference type="GO" id="GO:0005789">
    <property type="term" value="C:endoplasmic reticulum membrane"/>
    <property type="evidence" value="ECO:0007669"/>
    <property type="project" value="UniProtKB-SubCell"/>
</dbReference>
<keyword evidence="8" id="KW-0479">Metal-binding</keyword>
<evidence type="ECO:0000256" key="14">
    <source>
        <dbReference type="ARBA" id="ARBA00023136"/>
    </source>
</evidence>
<evidence type="ECO:0000256" key="16">
    <source>
        <dbReference type="SAM" id="MobiDB-lite"/>
    </source>
</evidence>
<keyword evidence="12" id="KW-0862">Zinc</keyword>
<proteinExistence type="inferred from homology"/>
<comment type="subcellular location">
    <subcellularLocation>
        <location evidence="2">Endoplasmic reticulum membrane</location>
        <topology evidence="2">Multi-pass membrane protein</topology>
    </subcellularLocation>
</comment>
<dbReference type="STRING" id="944018.H8ZAD6"/>
<dbReference type="SMART" id="SM00184">
    <property type="entry name" value="RING"/>
    <property type="match status" value="1"/>
</dbReference>
<evidence type="ECO:0000256" key="5">
    <source>
        <dbReference type="ARBA" id="ARBA00012483"/>
    </source>
</evidence>
<feature type="domain" description="RING-type" evidence="18">
    <location>
        <begin position="285"/>
        <end position="323"/>
    </location>
</feature>
<dbReference type="Proteomes" id="UP000005622">
    <property type="component" value="Unassembled WGS sequence"/>
</dbReference>
<feature type="transmembrane region" description="Helical" evidence="17">
    <location>
        <begin position="44"/>
        <end position="62"/>
    </location>
</feature>
<feature type="region of interest" description="Disordered" evidence="16">
    <location>
        <begin position="332"/>
        <end position="351"/>
    </location>
</feature>
<feature type="transmembrane region" description="Helical" evidence="17">
    <location>
        <begin position="140"/>
        <end position="159"/>
    </location>
</feature>
<keyword evidence="9 15" id="KW-0863">Zinc-finger</keyword>
<feature type="transmembrane region" description="Helical" evidence="17">
    <location>
        <begin position="205"/>
        <end position="234"/>
    </location>
</feature>
<comment type="similarity">
    <text evidence="4">Belongs to the HRD1 family.</text>
</comment>
<dbReference type="EC" id="2.3.2.27" evidence="5"/>
<keyword evidence="13 17" id="KW-1133">Transmembrane helix</keyword>
<dbReference type="CDD" id="cd16479">
    <property type="entry name" value="RING-H2_synoviolin"/>
    <property type="match status" value="1"/>
</dbReference>
<evidence type="ECO:0000256" key="3">
    <source>
        <dbReference type="ARBA" id="ARBA00004906"/>
    </source>
</evidence>
<name>H8ZAD6_NEMA1</name>
<sequence>MYRHETYLAVYLSALCSICLADFINGKNLYESLVGLVENRVYHFLLSLFFIGTLYVLGRVLASFTMGELSALEKEGVQESGMHYIGNICLVVTLFSDYITIRTLVLFAFVFGLKVLHWLVGFRIDALEKSGSVCQRIERVVGLVCLLFVVDSLLTYQFITQVYNSPDVSILFAFEFFILFAYTIRSLYSLVILQYAPGTGIEDRVFLLFYGDFAFCIVKILSHIMCLVVTTMYFRMPINLLRETVVAIKYLITKTRSTMAYKSLITFIEGCPDVAEDDIGADRICLICHEEMQVGKKLECGHILHLVCLKEWLHRQQACPICRKAVHSKKEAQSAAGTQDRREQDETAEVPSIVRVLLSGQSDEYEGVPVTINHENP</sequence>
<dbReference type="AlphaFoldDB" id="H8ZAD6"/>
<organism evidence="19">
    <name type="scientific">Nematocida ausubeli (strain ATCC PRA-371 / ERTm2)</name>
    <name type="common">Nematode killer fungus</name>
    <dbReference type="NCBI Taxonomy" id="1913371"/>
    <lineage>
        <taxon>Eukaryota</taxon>
        <taxon>Fungi</taxon>
        <taxon>Fungi incertae sedis</taxon>
        <taxon>Microsporidia</taxon>
        <taxon>Nematocida</taxon>
    </lineage>
</organism>
<dbReference type="InterPro" id="IPR013083">
    <property type="entry name" value="Znf_RING/FYVE/PHD"/>
</dbReference>
<dbReference type="InterPro" id="IPR001841">
    <property type="entry name" value="Znf_RING"/>
</dbReference>
<dbReference type="InterPro" id="IPR050731">
    <property type="entry name" value="HRD1_E3_ubiq-ligases"/>
</dbReference>
<dbReference type="Pfam" id="PF25563">
    <property type="entry name" value="TPR_SYVN1_N"/>
    <property type="match status" value="1"/>
</dbReference>
<gene>
    <name evidence="19" type="ORF">NERG_00557</name>
</gene>
<evidence type="ECO:0000256" key="6">
    <source>
        <dbReference type="ARBA" id="ARBA00022679"/>
    </source>
</evidence>
<dbReference type="PANTHER" id="PTHR22763">
    <property type="entry name" value="RING ZINC FINGER PROTEIN"/>
    <property type="match status" value="1"/>
</dbReference>
<dbReference type="Gene3D" id="3.30.40.10">
    <property type="entry name" value="Zinc/RING finger domain, C3HC4 (zinc finger)"/>
    <property type="match status" value="1"/>
</dbReference>
<evidence type="ECO:0000256" key="7">
    <source>
        <dbReference type="ARBA" id="ARBA00022692"/>
    </source>
</evidence>
<keyword evidence="14 17" id="KW-0472">Membrane</keyword>
<dbReference type="PANTHER" id="PTHR22763:SF184">
    <property type="entry name" value="E3 UBIQUITIN-PROTEIN LIGASE SYNOVIOLIN"/>
    <property type="match status" value="1"/>
</dbReference>
<evidence type="ECO:0000256" key="4">
    <source>
        <dbReference type="ARBA" id="ARBA00010089"/>
    </source>
</evidence>
<keyword evidence="10" id="KW-0833">Ubl conjugation pathway</keyword>
<dbReference type="GO" id="GO:0061630">
    <property type="term" value="F:ubiquitin protein ligase activity"/>
    <property type="evidence" value="ECO:0007669"/>
    <property type="project" value="UniProtKB-EC"/>
</dbReference>
<evidence type="ECO:0000256" key="17">
    <source>
        <dbReference type="SAM" id="Phobius"/>
    </source>
</evidence>
<evidence type="ECO:0000259" key="18">
    <source>
        <dbReference type="PROSITE" id="PS50089"/>
    </source>
</evidence>
<dbReference type="PROSITE" id="PS50089">
    <property type="entry name" value="ZF_RING_2"/>
    <property type="match status" value="1"/>
</dbReference>
<keyword evidence="11" id="KW-0256">Endoplasmic reticulum</keyword>
<evidence type="ECO:0000256" key="8">
    <source>
        <dbReference type="ARBA" id="ARBA00022723"/>
    </source>
</evidence>
<reference evidence="19" key="1">
    <citation type="submission" date="2011-03" db="EMBL/GenBank/DDBJ databases">
        <title>The Genome Sequence of Nematocida sp1 strain ERTm2.</title>
        <authorList>
            <consortium name="The Broad Institute Genome Sequencing Platform"/>
            <consortium name="The Broad Institute Genome Sequencing Center for Infectious Disease"/>
            <person name="Cuomo C."/>
            <person name="Troemel E."/>
            <person name="Young S.K."/>
            <person name="Zeng Q."/>
            <person name="Gargeya S."/>
            <person name="Fitzgerald M."/>
            <person name="Haas B."/>
            <person name="Abouelleil A."/>
            <person name="Alvarado L."/>
            <person name="Arachchi H.M."/>
            <person name="Berlin A."/>
            <person name="Brown A."/>
            <person name="Chapman S.B."/>
            <person name="Chen Z."/>
            <person name="Dunbar C."/>
            <person name="Freedman E."/>
            <person name="Gearin G."/>
            <person name="Gellesch M."/>
            <person name="Goldberg J."/>
            <person name="Griggs A."/>
            <person name="Gujja S."/>
            <person name="Heilman E.R."/>
            <person name="Heiman D."/>
            <person name="Howarth C."/>
            <person name="Larson L."/>
            <person name="Lui A."/>
            <person name="MacDonald P.J.P."/>
            <person name="Mehta T."/>
            <person name="Montmayeur A."/>
            <person name="Murphy C."/>
            <person name="Neiman D."/>
            <person name="Pearson M."/>
            <person name="Priest M."/>
            <person name="Roberts A."/>
            <person name="Saif S."/>
            <person name="Shea T."/>
            <person name="Shenoy N."/>
            <person name="Sisk P."/>
            <person name="Stolte C."/>
            <person name="Sykes S."/>
            <person name="White J."/>
            <person name="Yandava C."/>
            <person name="Wortman J."/>
            <person name="Nusbaum C."/>
            <person name="Birren B."/>
        </authorList>
    </citation>
    <scope>NUCLEOTIDE SEQUENCE</scope>
    <source>
        <strain evidence="19">ERTm2</strain>
    </source>
</reference>
<accession>H8ZAD6</accession>
<dbReference type="SUPFAM" id="SSF57850">
    <property type="entry name" value="RING/U-box"/>
    <property type="match status" value="1"/>
</dbReference>
<dbReference type="GO" id="GO:0036503">
    <property type="term" value="P:ERAD pathway"/>
    <property type="evidence" value="ECO:0007669"/>
    <property type="project" value="TreeGrafter"/>
</dbReference>
<feature type="transmembrane region" description="Helical" evidence="17">
    <location>
        <begin position="99"/>
        <end position="120"/>
    </location>
</feature>
<dbReference type="GO" id="GO:0043161">
    <property type="term" value="P:proteasome-mediated ubiquitin-dependent protein catabolic process"/>
    <property type="evidence" value="ECO:0007669"/>
    <property type="project" value="TreeGrafter"/>
</dbReference>